<dbReference type="STRING" id="75743.A0A401P035"/>
<proteinExistence type="inferred from homology"/>
<keyword evidence="3" id="KW-0813">Transport</keyword>
<evidence type="ECO:0008006" key="14">
    <source>
        <dbReference type="Google" id="ProtNLM"/>
    </source>
</evidence>
<evidence type="ECO:0000256" key="7">
    <source>
        <dbReference type="ARBA" id="ARBA00022982"/>
    </source>
</evidence>
<feature type="transmembrane region" description="Helical" evidence="11">
    <location>
        <begin position="6"/>
        <end position="28"/>
    </location>
</feature>
<evidence type="ECO:0000313" key="12">
    <source>
        <dbReference type="EMBL" id="GCB66460.1"/>
    </source>
</evidence>
<evidence type="ECO:0000256" key="1">
    <source>
        <dbReference type="ARBA" id="ARBA00004298"/>
    </source>
</evidence>
<organism evidence="12 13">
    <name type="scientific">Scyliorhinus torazame</name>
    <name type="common">Cloudy catshark</name>
    <name type="synonym">Catulus torazame</name>
    <dbReference type="NCBI Taxonomy" id="75743"/>
    <lineage>
        <taxon>Eukaryota</taxon>
        <taxon>Metazoa</taxon>
        <taxon>Chordata</taxon>
        <taxon>Craniata</taxon>
        <taxon>Vertebrata</taxon>
        <taxon>Chondrichthyes</taxon>
        <taxon>Elasmobranchii</taxon>
        <taxon>Galeomorphii</taxon>
        <taxon>Galeoidea</taxon>
        <taxon>Carcharhiniformes</taxon>
        <taxon>Scyliorhinidae</taxon>
        <taxon>Scyliorhinus</taxon>
    </lineage>
</organism>
<evidence type="ECO:0000313" key="13">
    <source>
        <dbReference type="Proteomes" id="UP000288216"/>
    </source>
</evidence>
<keyword evidence="4" id="KW-0679">Respiratory chain</keyword>
<evidence type="ECO:0000256" key="9">
    <source>
        <dbReference type="ARBA" id="ARBA00023128"/>
    </source>
</evidence>
<evidence type="ECO:0000256" key="11">
    <source>
        <dbReference type="SAM" id="Phobius"/>
    </source>
</evidence>
<keyword evidence="10 11" id="KW-0472">Membrane</keyword>
<evidence type="ECO:0000256" key="10">
    <source>
        <dbReference type="ARBA" id="ARBA00023136"/>
    </source>
</evidence>
<dbReference type="GO" id="GO:0005743">
    <property type="term" value="C:mitochondrial inner membrane"/>
    <property type="evidence" value="ECO:0007669"/>
    <property type="project" value="UniProtKB-SubCell"/>
</dbReference>
<keyword evidence="9" id="KW-0496">Mitochondrion</keyword>
<dbReference type="GO" id="GO:0006120">
    <property type="term" value="P:mitochondrial electron transport, NADH to ubiquinone"/>
    <property type="evidence" value="ECO:0007669"/>
    <property type="project" value="InterPro"/>
</dbReference>
<keyword evidence="5 11" id="KW-0812">Transmembrane</keyword>
<evidence type="ECO:0000256" key="4">
    <source>
        <dbReference type="ARBA" id="ARBA00022660"/>
    </source>
</evidence>
<comment type="similarity">
    <text evidence="2">Belongs to the complex I NDUFC2 subunit family.</text>
</comment>
<dbReference type="InterPro" id="IPR009423">
    <property type="entry name" value="NDUC2"/>
</dbReference>
<reference evidence="12 13" key="1">
    <citation type="journal article" date="2018" name="Nat. Ecol. Evol.">
        <title>Shark genomes provide insights into elasmobranch evolution and the origin of vertebrates.</title>
        <authorList>
            <person name="Hara Y"/>
            <person name="Yamaguchi K"/>
            <person name="Onimaru K"/>
            <person name="Kadota M"/>
            <person name="Koyanagi M"/>
            <person name="Keeley SD"/>
            <person name="Tatsumi K"/>
            <person name="Tanaka K"/>
            <person name="Motone F"/>
            <person name="Kageyama Y"/>
            <person name="Nozu R"/>
            <person name="Adachi N"/>
            <person name="Nishimura O"/>
            <person name="Nakagawa R"/>
            <person name="Tanegashima C"/>
            <person name="Kiyatake I"/>
            <person name="Matsumoto R"/>
            <person name="Murakumo K"/>
            <person name="Nishida K"/>
            <person name="Terakita A"/>
            <person name="Kuratani S"/>
            <person name="Sato K"/>
            <person name="Hyodo S Kuraku.S."/>
        </authorList>
    </citation>
    <scope>NUCLEOTIDE SEQUENCE [LARGE SCALE GENOMIC DNA]</scope>
</reference>
<dbReference type="OMA" id="QGERSEC"/>
<accession>A0A401P035</accession>
<dbReference type="OrthoDB" id="6329847at2759"/>
<dbReference type="Pfam" id="PF06374">
    <property type="entry name" value="NDUF_C2"/>
    <property type="match status" value="1"/>
</dbReference>
<comment type="caution">
    <text evidence="12">The sequence shown here is derived from an EMBL/GenBank/DDBJ whole genome shotgun (WGS) entry which is preliminary data.</text>
</comment>
<name>A0A401P035_SCYTO</name>
<dbReference type="PANTHER" id="PTHR13099">
    <property type="entry name" value="NADH-UBIQUINONE OXIDOREDUCTASE SUBUNIT B14.5B"/>
    <property type="match status" value="1"/>
</dbReference>
<dbReference type="PIRSF" id="PIRSF017834">
    <property type="entry name" value="NADH-UbQ_OxRdtase_b14.5b"/>
    <property type="match status" value="1"/>
</dbReference>
<keyword evidence="7" id="KW-0249">Electron transport</keyword>
<gene>
    <name evidence="12" type="ORF">scyTo_0013574</name>
</gene>
<evidence type="ECO:0000256" key="3">
    <source>
        <dbReference type="ARBA" id="ARBA00022448"/>
    </source>
</evidence>
<sequence>MVNEAITMLGVHRQLLYVTVGWFLGYYLTKVENYKTAKLDQEMTEYIRHHPDNFPEKEKKTYAEILEDFHPIR</sequence>
<keyword evidence="6" id="KW-0999">Mitochondrion inner membrane</keyword>
<protein>
    <recommendedName>
        <fullName evidence="14">NADH dehydrogenase [ubiquinone] 1 subunit C2</fullName>
    </recommendedName>
</protein>
<dbReference type="Proteomes" id="UP000288216">
    <property type="component" value="Unassembled WGS sequence"/>
</dbReference>
<keyword evidence="13" id="KW-1185">Reference proteome</keyword>
<dbReference type="EMBL" id="BFAA01007000">
    <property type="protein sequence ID" value="GCB66460.1"/>
    <property type="molecule type" value="Genomic_DNA"/>
</dbReference>
<dbReference type="AlphaFoldDB" id="A0A401P035"/>
<dbReference type="PANTHER" id="PTHR13099:SF0">
    <property type="entry name" value="NADH DEHYDROGENASE [UBIQUINONE] 1 SUBUNIT C2-RELATED"/>
    <property type="match status" value="1"/>
</dbReference>
<evidence type="ECO:0000256" key="2">
    <source>
        <dbReference type="ARBA" id="ARBA00008674"/>
    </source>
</evidence>
<evidence type="ECO:0000256" key="6">
    <source>
        <dbReference type="ARBA" id="ARBA00022792"/>
    </source>
</evidence>
<evidence type="ECO:0000256" key="5">
    <source>
        <dbReference type="ARBA" id="ARBA00022692"/>
    </source>
</evidence>
<evidence type="ECO:0000256" key="8">
    <source>
        <dbReference type="ARBA" id="ARBA00022989"/>
    </source>
</evidence>
<keyword evidence="8 11" id="KW-1133">Transmembrane helix</keyword>
<comment type="subcellular location">
    <subcellularLocation>
        <location evidence="1">Mitochondrion inner membrane</location>
        <topology evidence="1">Single-pass membrane protein</topology>
        <orientation evidence="1">Matrix side</orientation>
    </subcellularLocation>
</comment>